<keyword evidence="2" id="KW-0863">Zinc-finger</keyword>
<comment type="caution">
    <text evidence="11">The sequence shown here is derived from an EMBL/GenBank/DDBJ whole genome shotgun (WGS) entry which is preliminary data.</text>
</comment>
<evidence type="ECO:0000256" key="5">
    <source>
        <dbReference type="ARBA" id="ARBA00023125"/>
    </source>
</evidence>
<keyword evidence="7" id="KW-0675">Receptor</keyword>
<sequence>MAFNEDTSTNIDTYDVVQAFKNSRLCKVCESENARMNFSVLCCPPCKVFFRRNARMDLNTNQCIYDGHCDVTVKSRQICRYCRFKKCLSVGMQRELIRASHGPQNRLRVNNKQLATKNSLTNISGNRIIFSFGVIPTLNLLRNDRSLLTVEQWSLLSNVVNVYDAKSPVANVRNILSIQSSFPPKIRLKIAATNMMDIIGSQFVAVYSFVEVIPEFAAMPPSGQATLMERNILNTGGYSGVVIFREAEVCSSEVFQSGFLSKYGSQLTNEVTKVIGRTPMDLTLLKLLIPIVMFSTCSDVVIPVIKNVDREFLQKKEIALVSNNTHFHFRIQFD</sequence>
<dbReference type="PROSITE" id="PS51030">
    <property type="entry name" value="NUCLEAR_REC_DBD_2"/>
    <property type="match status" value="1"/>
</dbReference>
<evidence type="ECO:0000256" key="6">
    <source>
        <dbReference type="ARBA" id="ARBA00023163"/>
    </source>
</evidence>
<protein>
    <recommendedName>
        <fullName evidence="9">Nuclear receptor domain-containing protein</fullName>
    </recommendedName>
</protein>
<dbReference type="SUPFAM" id="SSF48508">
    <property type="entry name" value="Nuclear receptor ligand-binding domain"/>
    <property type="match status" value="1"/>
</dbReference>
<evidence type="ECO:0000313" key="10">
    <source>
        <dbReference type="EMBL" id="CAF1115302.1"/>
    </source>
</evidence>
<feature type="domain" description="Nuclear receptor" evidence="9">
    <location>
        <begin position="23"/>
        <end position="99"/>
    </location>
</feature>
<dbReference type="PROSITE" id="PS00031">
    <property type="entry name" value="NUCLEAR_REC_DBD_1"/>
    <property type="match status" value="1"/>
</dbReference>
<dbReference type="Proteomes" id="UP000663868">
    <property type="component" value="Unassembled WGS sequence"/>
</dbReference>
<keyword evidence="5" id="KW-0238">DNA-binding</keyword>
<dbReference type="SMART" id="SM00399">
    <property type="entry name" value="ZnF_C4"/>
    <property type="match status" value="1"/>
</dbReference>
<dbReference type="Gene3D" id="3.30.50.10">
    <property type="entry name" value="Erythroid Transcription Factor GATA-1, subunit A"/>
    <property type="match status" value="1"/>
</dbReference>
<dbReference type="GO" id="GO:0004879">
    <property type="term" value="F:nuclear receptor activity"/>
    <property type="evidence" value="ECO:0007669"/>
    <property type="project" value="TreeGrafter"/>
</dbReference>
<dbReference type="PANTHER" id="PTHR24082">
    <property type="entry name" value="NUCLEAR HORMONE RECEPTOR"/>
    <property type="match status" value="1"/>
</dbReference>
<evidence type="ECO:0000256" key="2">
    <source>
        <dbReference type="ARBA" id="ARBA00022771"/>
    </source>
</evidence>
<keyword evidence="6" id="KW-0804">Transcription</keyword>
<dbReference type="EMBL" id="CAJOBB010002672">
    <property type="protein sequence ID" value="CAF3989448.1"/>
    <property type="molecule type" value="Genomic_DNA"/>
</dbReference>
<evidence type="ECO:0000256" key="1">
    <source>
        <dbReference type="ARBA" id="ARBA00022723"/>
    </source>
</evidence>
<evidence type="ECO:0000256" key="3">
    <source>
        <dbReference type="ARBA" id="ARBA00022833"/>
    </source>
</evidence>
<proteinExistence type="predicted"/>
<keyword evidence="4" id="KW-0805">Transcription regulation</keyword>
<evidence type="ECO:0000256" key="8">
    <source>
        <dbReference type="ARBA" id="ARBA00023242"/>
    </source>
</evidence>
<dbReference type="Proteomes" id="UP000663860">
    <property type="component" value="Unassembled WGS sequence"/>
</dbReference>
<evidence type="ECO:0000256" key="7">
    <source>
        <dbReference type="ARBA" id="ARBA00023170"/>
    </source>
</evidence>
<dbReference type="GO" id="GO:0000978">
    <property type="term" value="F:RNA polymerase II cis-regulatory region sequence-specific DNA binding"/>
    <property type="evidence" value="ECO:0007669"/>
    <property type="project" value="TreeGrafter"/>
</dbReference>
<keyword evidence="3" id="KW-0862">Zinc</keyword>
<name>A0A819N0G9_9BILA</name>
<reference evidence="11" key="1">
    <citation type="submission" date="2021-02" db="EMBL/GenBank/DDBJ databases">
        <authorList>
            <person name="Nowell W R."/>
        </authorList>
    </citation>
    <scope>NUCLEOTIDE SEQUENCE</scope>
</reference>
<dbReference type="GO" id="GO:0008270">
    <property type="term" value="F:zinc ion binding"/>
    <property type="evidence" value="ECO:0007669"/>
    <property type="project" value="UniProtKB-KW"/>
</dbReference>
<dbReference type="InterPro" id="IPR035500">
    <property type="entry name" value="NHR-like_dom_sf"/>
</dbReference>
<dbReference type="InterPro" id="IPR050234">
    <property type="entry name" value="Nuclear_hormone_rcpt_NR1"/>
</dbReference>
<organism evidence="11 12">
    <name type="scientific">Adineta steineri</name>
    <dbReference type="NCBI Taxonomy" id="433720"/>
    <lineage>
        <taxon>Eukaryota</taxon>
        <taxon>Metazoa</taxon>
        <taxon>Spiralia</taxon>
        <taxon>Gnathifera</taxon>
        <taxon>Rotifera</taxon>
        <taxon>Eurotatoria</taxon>
        <taxon>Bdelloidea</taxon>
        <taxon>Adinetida</taxon>
        <taxon>Adinetidae</taxon>
        <taxon>Adineta</taxon>
    </lineage>
</organism>
<gene>
    <name evidence="10" type="ORF">IZO911_LOCUS23829</name>
    <name evidence="11" type="ORF">KXQ929_LOCUS27815</name>
</gene>
<evidence type="ECO:0000256" key="4">
    <source>
        <dbReference type="ARBA" id="ARBA00023015"/>
    </source>
</evidence>
<dbReference type="InterPro" id="IPR013088">
    <property type="entry name" value="Znf_NHR/GATA"/>
</dbReference>
<accession>A0A819N0G9</accession>
<evidence type="ECO:0000313" key="11">
    <source>
        <dbReference type="EMBL" id="CAF3989448.1"/>
    </source>
</evidence>
<dbReference type="EMBL" id="CAJNOE010000280">
    <property type="protein sequence ID" value="CAF1115302.1"/>
    <property type="molecule type" value="Genomic_DNA"/>
</dbReference>
<dbReference type="PRINTS" id="PR00047">
    <property type="entry name" value="STROIDFINGER"/>
</dbReference>
<dbReference type="SUPFAM" id="SSF57716">
    <property type="entry name" value="Glucocorticoid receptor-like (DNA-binding domain)"/>
    <property type="match status" value="1"/>
</dbReference>
<dbReference type="GO" id="GO:0045944">
    <property type="term" value="P:positive regulation of transcription by RNA polymerase II"/>
    <property type="evidence" value="ECO:0007669"/>
    <property type="project" value="TreeGrafter"/>
</dbReference>
<dbReference type="InterPro" id="IPR001628">
    <property type="entry name" value="Znf_hrmn_rcpt"/>
</dbReference>
<keyword evidence="8" id="KW-0539">Nucleus</keyword>
<evidence type="ECO:0000313" key="12">
    <source>
        <dbReference type="Proteomes" id="UP000663868"/>
    </source>
</evidence>
<dbReference type="AlphaFoldDB" id="A0A819N0G9"/>
<keyword evidence="1" id="KW-0479">Metal-binding</keyword>
<dbReference type="Pfam" id="PF00105">
    <property type="entry name" value="zf-C4"/>
    <property type="match status" value="1"/>
</dbReference>
<evidence type="ECO:0000259" key="9">
    <source>
        <dbReference type="PROSITE" id="PS51030"/>
    </source>
</evidence>
<dbReference type="GO" id="GO:0030154">
    <property type="term" value="P:cell differentiation"/>
    <property type="evidence" value="ECO:0007669"/>
    <property type="project" value="TreeGrafter"/>
</dbReference>
<dbReference type="PANTHER" id="PTHR24082:SF283">
    <property type="entry name" value="NUCLEAR HORMONE RECEPTOR HR96"/>
    <property type="match status" value="1"/>
</dbReference>
<dbReference type="GO" id="GO:0000122">
    <property type="term" value="P:negative regulation of transcription by RNA polymerase II"/>
    <property type="evidence" value="ECO:0007669"/>
    <property type="project" value="TreeGrafter"/>
</dbReference>